<gene>
    <name evidence="1" type="ORF">I4F81_009974</name>
</gene>
<evidence type="ECO:0000313" key="2">
    <source>
        <dbReference type="Proteomes" id="UP000798662"/>
    </source>
</evidence>
<protein>
    <submittedName>
        <fullName evidence="1">Uncharacterized protein</fullName>
    </submittedName>
</protein>
<dbReference type="EMBL" id="CM020620">
    <property type="protein sequence ID" value="KAK1867467.1"/>
    <property type="molecule type" value="Genomic_DNA"/>
</dbReference>
<reference evidence="1" key="1">
    <citation type="submission" date="2019-11" db="EMBL/GenBank/DDBJ databases">
        <title>Nori genome reveals adaptations in red seaweeds to the harsh intertidal environment.</title>
        <authorList>
            <person name="Wang D."/>
            <person name="Mao Y."/>
        </authorList>
    </citation>
    <scope>NUCLEOTIDE SEQUENCE</scope>
    <source>
        <tissue evidence="1">Gametophyte</tissue>
    </source>
</reference>
<keyword evidence="2" id="KW-1185">Reference proteome</keyword>
<name>A0ACC3CBC8_PYRYE</name>
<proteinExistence type="predicted"/>
<sequence length="538" mass="55031">MSGAPPPDTWSSSSRGVGGSGGYGGYGAPSPGSGGYGPPPGGAYGQPPAHGPPPSGFDAEYEARIRQQNEEEARGAGGGGQTPYGSSLGPYPPQQQDPYGQHPQQQQQHTYAGAHGGYRAQPPSYHAQPPHPPSYAHGAPPSNYGAAPPIQHVPTPHVPFGPAHPATGYVQPPNAPAPQYGPSASGPATGWTPSGRKRALLIGINYKGTPSALAGCVNDVRYIQYLLASKFGFRPSDFVILTDERVDVPGARTGPPTRASILAEMRALLSGAQPGDSLFLHFSGHGKQIKDVSGDEEDGLDEAILPSDYLRSGHIVDDEMYHILVRPMPRGVRLTAIIDACHSATGLDLPYVHGAPGGSQYGGGAVAAQGRGGLSSLLSGGGGGNAALASMAMAALGGGKKPMIGGGGGSGGGGGGSLGAILSAVVMGASGKPLSGKQQARMVEKRQPNPNAGEVIAFSACEDHATAADTHGAAGGYATGACTYSFIQAIEHGGRDWHSYTFESLLVEMRRKMRAKGLKQVPQLTSSFPMSISSRFIV</sequence>
<comment type="caution">
    <text evidence="1">The sequence shown here is derived from an EMBL/GenBank/DDBJ whole genome shotgun (WGS) entry which is preliminary data.</text>
</comment>
<dbReference type="Proteomes" id="UP000798662">
    <property type="component" value="Chromosome 3"/>
</dbReference>
<evidence type="ECO:0000313" key="1">
    <source>
        <dbReference type="EMBL" id="KAK1867467.1"/>
    </source>
</evidence>
<accession>A0ACC3CBC8</accession>
<organism evidence="1 2">
    <name type="scientific">Pyropia yezoensis</name>
    <name type="common">Susabi-nori</name>
    <name type="synonym">Porphyra yezoensis</name>
    <dbReference type="NCBI Taxonomy" id="2788"/>
    <lineage>
        <taxon>Eukaryota</taxon>
        <taxon>Rhodophyta</taxon>
        <taxon>Bangiophyceae</taxon>
        <taxon>Bangiales</taxon>
        <taxon>Bangiaceae</taxon>
        <taxon>Pyropia</taxon>
    </lineage>
</organism>